<evidence type="ECO:0000256" key="1">
    <source>
        <dbReference type="SAM" id="MobiDB-lite"/>
    </source>
</evidence>
<feature type="compositionally biased region" description="Low complexity" evidence="1">
    <location>
        <begin position="80"/>
        <end position="110"/>
    </location>
</feature>
<feature type="chain" id="PRO_5047110864" description="Lipoprotein" evidence="2">
    <location>
        <begin position="24"/>
        <end position="135"/>
    </location>
</feature>
<evidence type="ECO:0000313" key="4">
    <source>
        <dbReference type="Proteomes" id="UP000444401"/>
    </source>
</evidence>
<evidence type="ECO:0000313" key="3">
    <source>
        <dbReference type="EMBL" id="MXO68601.1"/>
    </source>
</evidence>
<feature type="signal peptide" evidence="2">
    <location>
        <begin position="1"/>
        <end position="23"/>
    </location>
</feature>
<name>A0ABW9UXB2_9SPHN</name>
<gene>
    <name evidence="3" type="ORF">GRI72_07150</name>
</gene>
<sequence>MRTSRLNAAIGFLAIAPLMSALAACDEAQESTPITEVSPMGEAAVMPGTAPEAGLADPATSPSENEAAAARQDALSTIGAATPASRRAVPPASRATATPAAPATRTQPASEATQPADPHAGHDMSSMADHDMEGM</sequence>
<comment type="caution">
    <text evidence="3">The sequence shown here is derived from an EMBL/GenBank/DDBJ whole genome shotgun (WGS) entry which is preliminary data.</text>
</comment>
<keyword evidence="4" id="KW-1185">Reference proteome</keyword>
<keyword evidence="2" id="KW-0732">Signal</keyword>
<organism evidence="3 4">
    <name type="scientific">Pelagerythrobacter marinus</name>
    <dbReference type="NCBI Taxonomy" id="538382"/>
    <lineage>
        <taxon>Bacteria</taxon>
        <taxon>Pseudomonadati</taxon>
        <taxon>Pseudomonadota</taxon>
        <taxon>Alphaproteobacteria</taxon>
        <taxon>Sphingomonadales</taxon>
        <taxon>Erythrobacteraceae</taxon>
        <taxon>Pelagerythrobacter</taxon>
    </lineage>
</organism>
<reference evidence="3 4" key="1">
    <citation type="submission" date="2019-12" db="EMBL/GenBank/DDBJ databases">
        <title>Genomic-based taxomic classification of the family Erythrobacteraceae.</title>
        <authorList>
            <person name="Xu L."/>
        </authorList>
    </citation>
    <scope>NUCLEOTIDE SEQUENCE [LARGE SCALE GENOMIC DNA]</scope>
    <source>
        <strain evidence="3 4">H32</strain>
    </source>
</reference>
<evidence type="ECO:0000256" key="2">
    <source>
        <dbReference type="SAM" id="SignalP"/>
    </source>
</evidence>
<protein>
    <recommendedName>
        <fullName evidence="5">Lipoprotein</fullName>
    </recommendedName>
</protein>
<dbReference type="EMBL" id="WTYO01000003">
    <property type="protein sequence ID" value="MXO68601.1"/>
    <property type="molecule type" value="Genomic_DNA"/>
</dbReference>
<dbReference type="Proteomes" id="UP000444401">
    <property type="component" value="Unassembled WGS sequence"/>
</dbReference>
<proteinExistence type="predicted"/>
<accession>A0ABW9UXB2</accession>
<evidence type="ECO:0008006" key="5">
    <source>
        <dbReference type="Google" id="ProtNLM"/>
    </source>
</evidence>
<dbReference type="RefSeq" id="WP_160733265.1">
    <property type="nucleotide sequence ID" value="NZ_WTYO01000003.1"/>
</dbReference>
<feature type="region of interest" description="Disordered" evidence="1">
    <location>
        <begin position="44"/>
        <end position="135"/>
    </location>
</feature>
<dbReference type="PROSITE" id="PS51257">
    <property type="entry name" value="PROKAR_LIPOPROTEIN"/>
    <property type="match status" value="1"/>
</dbReference>